<organism evidence="1 2">
    <name type="scientific">Parelaphostrongylus tenuis</name>
    <name type="common">Meningeal worm</name>
    <dbReference type="NCBI Taxonomy" id="148309"/>
    <lineage>
        <taxon>Eukaryota</taxon>
        <taxon>Metazoa</taxon>
        <taxon>Ecdysozoa</taxon>
        <taxon>Nematoda</taxon>
        <taxon>Chromadorea</taxon>
        <taxon>Rhabditida</taxon>
        <taxon>Rhabditina</taxon>
        <taxon>Rhabditomorpha</taxon>
        <taxon>Strongyloidea</taxon>
        <taxon>Metastrongylidae</taxon>
        <taxon>Parelaphostrongylus</taxon>
    </lineage>
</organism>
<dbReference type="Proteomes" id="UP001196413">
    <property type="component" value="Unassembled WGS sequence"/>
</dbReference>
<name>A0AAD5N777_PARTN</name>
<protein>
    <submittedName>
        <fullName evidence="1">Uncharacterized protein</fullName>
    </submittedName>
</protein>
<gene>
    <name evidence="1" type="ORF">KIN20_021579</name>
</gene>
<sequence length="127" mass="13590">MPSTPFVTPTASNQPLNAALMALSSPALGYAASIPSVHQAGIFFQPSHYLLHMDLLLKIFQILPQSNLAQCAPAHTVCSLDQSCVIDTSLHEEPLKEGRFGPIGSAIPPGKSLKETTTVCQQLHRNS</sequence>
<reference evidence="1" key="1">
    <citation type="submission" date="2021-06" db="EMBL/GenBank/DDBJ databases">
        <title>Parelaphostrongylus tenuis whole genome reference sequence.</title>
        <authorList>
            <person name="Garwood T.J."/>
            <person name="Larsen P.A."/>
            <person name="Fountain-Jones N.M."/>
            <person name="Garbe J.R."/>
            <person name="Macchietto M.G."/>
            <person name="Kania S.A."/>
            <person name="Gerhold R.W."/>
            <person name="Richards J.E."/>
            <person name="Wolf T.M."/>
        </authorList>
    </citation>
    <scope>NUCLEOTIDE SEQUENCE</scope>
    <source>
        <strain evidence="1">MNPRO001-30</strain>
        <tissue evidence="1">Meninges</tissue>
    </source>
</reference>
<evidence type="ECO:0000313" key="2">
    <source>
        <dbReference type="Proteomes" id="UP001196413"/>
    </source>
</evidence>
<proteinExistence type="predicted"/>
<evidence type="ECO:0000313" key="1">
    <source>
        <dbReference type="EMBL" id="KAJ1362146.1"/>
    </source>
</evidence>
<dbReference type="AlphaFoldDB" id="A0AAD5N777"/>
<keyword evidence="2" id="KW-1185">Reference proteome</keyword>
<comment type="caution">
    <text evidence="1">The sequence shown here is derived from an EMBL/GenBank/DDBJ whole genome shotgun (WGS) entry which is preliminary data.</text>
</comment>
<dbReference type="EMBL" id="JAHQIW010004379">
    <property type="protein sequence ID" value="KAJ1362146.1"/>
    <property type="molecule type" value="Genomic_DNA"/>
</dbReference>
<accession>A0AAD5N777</accession>